<keyword evidence="2" id="KW-1185">Reference proteome</keyword>
<comment type="caution">
    <text evidence="1">The sequence shown here is derived from an EMBL/GenBank/DDBJ whole genome shotgun (WGS) entry which is preliminary data.</text>
</comment>
<gene>
    <name evidence="1" type="ORF">GMARGA_LOCUS38463</name>
</gene>
<protein>
    <submittedName>
        <fullName evidence="1">42520_t:CDS:1</fullName>
    </submittedName>
</protein>
<accession>A0ABN7X3W4</accession>
<organism evidence="1 2">
    <name type="scientific">Gigaspora margarita</name>
    <dbReference type="NCBI Taxonomy" id="4874"/>
    <lineage>
        <taxon>Eukaryota</taxon>
        <taxon>Fungi</taxon>
        <taxon>Fungi incertae sedis</taxon>
        <taxon>Mucoromycota</taxon>
        <taxon>Glomeromycotina</taxon>
        <taxon>Glomeromycetes</taxon>
        <taxon>Diversisporales</taxon>
        <taxon>Gigasporaceae</taxon>
        <taxon>Gigaspora</taxon>
    </lineage>
</organism>
<name>A0ABN7X3W4_GIGMA</name>
<evidence type="ECO:0000313" key="2">
    <source>
        <dbReference type="Proteomes" id="UP000789901"/>
    </source>
</evidence>
<sequence length="56" mass="6683">QDDRVFYEEHNQEFGTDYKPFEHNLFEFVNIIVNLVQSSSRNVFIISGRHIYESSS</sequence>
<proteinExistence type="predicted"/>
<dbReference type="EMBL" id="CAJVQB010086026">
    <property type="protein sequence ID" value="CAG8847044.1"/>
    <property type="molecule type" value="Genomic_DNA"/>
</dbReference>
<reference evidence="1 2" key="1">
    <citation type="submission" date="2021-06" db="EMBL/GenBank/DDBJ databases">
        <authorList>
            <person name="Kallberg Y."/>
            <person name="Tangrot J."/>
            <person name="Rosling A."/>
        </authorList>
    </citation>
    <scope>NUCLEOTIDE SEQUENCE [LARGE SCALE GENOMIC DNA]</scope>
    <source>
        <strain evidence="1 2">120-4 pot B 10/14</strain>
    </source>
</reference>
<feature type="non-terminal residue" evidence="1">
    <location>
        <position position="1"/>
    </location>
</feature>
<evidence type="ECO:0000313" key="1">
    <source>
        <dbReference type="EMBL" id="CAG8847044.1"/>
    </source>
</evidence>
<dbReference type="Proteomes" id="UP000789901">
    <property type="component" value="Unassembled WGS sequence"/>
</dbReference>